<organism evidence="2 3">
    <name type="scientific">Romanomermis culicivorax</name>
    <name type="common">Nematode worm</name>
    <dbReference type="NCBI Taxonomy" id="13658"/>
    <lineage>
        <taxon>Eukaryota</taxon>
        <taxon>Metazoa</taxon>
        <taxon>Ecdysozoa</taxon>
        <taxon>Nematoda</taxon>
        <taxon>Enoplea</taxon>
        <taxon>Dorylaimia</taxon>
        <taxon>Mermithida</taxon>
        <taxon>Mermithoidea</taxon>
        <taxon>Mermithidae</taxon>
        <taxon>Romanomermis</taxon>
    </lineage>
</organism>
<keyword evidence="2" id="KW-1185">Reference proteome</keyword>
<feature type="region of interest" description="Disordered" evidence="1">
    <location>
        <begin position="1"/>
        <end position="39"/>
    </location>
</feature>
<reference evidence="3" key="1">
    <citation type="submission" date="2022-11" db="UniProtKB">
        <authorList>
            <consortium name="WormBaseParasite"/>
        </authorList>
    </citation>
    <scope>IDENTIFICATION</scope>
</reference>
<evidence type="ECO:0000313" key="3">
    <source>
        <dbReference type="WBParaSite" id="nRc.2.0.1.t44149-RA"/>
    </source>
</evidence>
<dbReference type="WBParaSite" id="nRc.2.0.1.t44149-RA">
    <property type="protein sequence ID" value="nRc.2.0.1.t44149-RA"/>
    <property type="gene ID" value="nRc.2.0.1.g44149"/>
</dbReference>
<evidence type="ECO:0000313" key="2">
    <source>
        <dbReference type="Proteomes" id="UP000887565"/>
    </source>
</evidence>
<dbReference type="Proteomes" id="UP000887565">
    <property type="component" value="Unplaced"/>
</dbReference>
<proteinExistence type="predicted"/>
<protein>
    <submittedName>
        <fullName evidence="3">Uncharacterized protein</fullName>
    </submittedName>
</protein>
<evidence type="ECO:0000256" key="1">
    <source>
        <dbReference type="SAM" id="MobiDB-lite"/>
    </source>
</evidence>
<name>A0A915L305_ROMCU</name>
<sequence>MGSQRLNQMGMKRKALADDKPKPDKYQRRDAKSPDVVGAKEVKTKAKIKAKMEAKPEAKARGDIIEEGLEEAIEFILEKIKTPERDLHDQLDHRPTTCHNMWTV</sequence>
<feature type="compositionally biased region" description="Basic and acidic residues" evidence="1">
    <location>
        <begin position="15"/>
        <end position="39"/>
    </location>
</feature>
<accession>A0A915L305</accession>
<dbReference type="AlphaFoldDB" id="A0A915L305"/>